<feature type="compositionally biased region" description="Polar residues" evidence="2">
    <location>
        <begin position="206"/>
        <end position="221"/>
    </location>
</feature>
<feature type="region of interest" description="Disordered" evidence="2">
    <location>
        <begin position="1"/>
        <end position="38"/>
    </location>
</feature>
<protein>
    <submittedName>
        <fullName evidence="3">Calcium-dependent protein kinase 13</fullName>
        <ecNumber evidence="3">2.7.11.1</ecNumber>
    </submittedName>
</protein>
<dbReference type="EMBL" id="KZ451909">
    <property type="protein sequence ID" value="PKA63307.1"/>
    <property type="molecule type" value="Genomic_DNA"/>
</dbReference>
<gene>
    <name evidence="3" type="primary">CPK13</name>
    <name evidence="3" type="ORF">AXF42_Ash017776</name>
</gene>
<dbReference type="SUPFAM" id="SSF47473">
    <property type="entry name" value="EF-hand"/>
    <property type="match status" value="1"/>
</dbReference>
<dbReference type="STRING" id="1088818.A0A2I0B677"/>
<keyword evidence="3" id="KW-0418">Kinase</keyword>
<accession>A0A2I0B677</accession>
<evidence type="ECO:0000256" key="2">
    <source>
        <dbReference type="SAM" id="MobiDB-lite"/>
    </source>
</evidence>
<keyword evidence="3" id="KW-0808">Transferase</keyword>
<dbReference type="InterPro" id="IPR011992">
    <property type="entry name" value="EF-hand-dom_pair"/>
</dbReference>
<dbReference type="Gene3D" id="1.10.238.10">
    <property type="entry name" value="EF-hand"/>
    <property type="match status" value="1"/>
</dbReference>
<dbReference type="Proteomes" id="UP000236161">
    <property type="component" value="Unassembled WGS sequence"/>
</dbReference>
<evidence type="ECO:0000313" key="4">
    <source>
        <dbReference type="Proteomes" id="UP000236161"/>
    </source>
</evidence>
<evidence type="ECO:0000256" key="1">
    <source>
        <dbReference type="ARBA" id="ARBA00022837"/>
    </source>
</evidence>
<sequence>MSSRLNRVIKPRPEEAPGPHSSREPLRSRREGCAKRHQGGRWRPAIIADLFLSNEEVEDMKEKLKMIDTDDDDIVSCLDLKNRLAKFSPLVVESEVQVHIEVVSLLILTLSLHLHDGRISYDNFIAIMKTERDWRIASRNECISVKVFLSVNGVQRLEYGFHAFLFQCFWASVLAKMPRGRGGRGTSSRGQGNSSRGHGNLGYSDPSATSEDSNVLSLSSFRSEETTDDQRKIETHASHEKQHDDGEDGEGQDEAHPRRGKGCNLGTNILAIPSSVVISVGLATPSLALPTGMTLIVSLASG</sequence>
<evidence type="ECO:0000313" key="3">
    <source>
        <dbReference type="EMBL" id="PKA63307.1"/>
    </source>
</evidence>
<dbReference type="AlphaFoldDB" id="A0A2I0B677"/>
<name>A0A2I0B677_9ASPA</name>
<dbReference type="PROSITE" id="PS00018">
    <property type="entry name" value="EF_HAND_1"/>
    <property type="match status" value="1"/>
</dbReference>
<organism evidence="3 4">
    <name type="scientific">Apostasia shenzhenica</name>
    <dbReference type="NCBI Taxonomy" id="1088818"/>
    <lineage>
        <taxon>Eukaryota</taxon>
        <taxon>Viridiplantae</taxon>
        <taxon>Streptophyta</taxon>
        <taxon>Embryophyta</taxon>
        <taxon>Tracheophyta</taxon>
        <taxon>Spermatophyta</taxon>
        <taxon>Magnoliopsida</taxon>
        <taxon>Liliopsida</taxon>
        <taxon>Asparagales</taxon>
        <taxon>Orchidaceae</taxon>
        <taxon>Apostasioideae</taxon>
        <taxon>Apostasia</taxon>
    </lineage>
</organism>
<proteinExistence type="predicted"/>
<reference evidence="3 4" key="1">
    <citation type="journal article" date="2017" name="Nature">
        <title>The Apostasia genome and the evolution of orchids.</title>
        <authorList>
            <person name="Zhang G.Q."/>
            <person name="Liu K.W."/>
            <person name="Li Z."/>
            <person name="Lohaus R."/>
            <person name="Hsiao Y.Y."/>
            <person name="Niu S.C."/>
            <person name="Wang J.Y."/>
            <person name="Lin Y.C."/>
            <person name="Xu Q."/>
            <person name="Chen L.J."/>
            <person name="Yoshida K."/>
            <person name="Fujiwara S."/>
            <person name="Wang Z.W."/>
            <person name="Zhang Y.Q."/>
            <person name="Mitsuda N."/>
            <person name="Wang M."/>
            <person name="Liu G.H."/>
            <person name="Pecoraro L."/>
            <person name="Huang H.X."/>
            <person name="Xiao X.J."/>
            <person name="Lin M."/>
            <person name="Wu X.Y."/>
            <person name="Wu W.L."/>
            <person name="Chen Y.Y."/>
            <person name="Chang S.B."/>
            <person name="Sakamoto S."/>
            <person name="Ohme-Takagi M."/>
            <person name="Yagi M."/>
            <person name="Zeng S.J."/>
            <person name="Shen C.Y."/>
            <person name="Yeh C.M."/>
            <person name="Luo Y.B."/>
            <person name="Tsai W.C."/>
            <person name="Van de Peer Y."/>
            <person name="Liu Z.J."/>
        </authorList>
    </citation>
    <scope>NUCLEOTIDE SEQUENCE [LARGE SCALE GENOMIC DNA]</scope>
    <source>
        <strain evidence="4">cv. Shenzhen</strain>
        <tissue evidence="3">Stem</tissue>
    </source>
</reference>
<feature type="region of interest" description="Disordered" evidence="2">
    <location>
        <begin position="180"/>
        <end position="261"/>
    </location>
</feature>
<dbReference type="InterPro" id="IPR018247">
    <property type="entry name" value="EF_Hand_1_Ca_BS"/>
</dbReference>
<feature type="compositionally biased region" description="Low complexity" evidence="2">
    <location>
        <begin position="186"/>
        <end position="198"/>
    </location>
</feature>
<keyword evidence="1" id="KW-0106">Calcium</keyword>
<dbReference type="EC" id="2.7.11.1" evidence="3"/>
<dbReference type="GO" id="GO:0004674">
    <property type="term" value="F:protein serine/threonine kinase activity"/>
    <property type="evidence" value="ECO:0007669"/>
    <property type="project" value="UniProtKB-EC"/>
</dbReference>
<feature type="compositionally biased region" description="Basic and acidic residues" evidence="2">
    <location>
        <begin position="222"/>
        <end position="244"/>
    </location>
</feature>
<feature type="compositionally biased region" description="Basic and acidic residues" evidence="2">
    <location>
        <begin position="11"/>
        <end position="34"/>
    </location>
</feature>
<keyword evidence="4" id="KW-1185">Reference proteome</keyword>